<dbReference type="InterPro" id="IPR036388">
    <property type="entry name" value="WH-like_DNA-bd_sf"/>
</dbReference>
<keyword evidence="2" id="KW-0902">Two-component regulatory system</keyword>
<feature type="domain" description="OmpR/PhoB-type" evidence="6">
    <location>
        <begin position="17"/>
        <end position="88"/>
    </location>
</feature>
<dbReference type="Pfam" id="PF03704">
    <property type="entry name" value="BTAD"/>
    <property type="match status" value="1"/>
</dbReference>
<feature type="domain" description="Bacterial transcriptional activator" evidence="7">
    <location>
        <begin position="95"/>
        <end position="241"/>
    </location>
</feature>
<proteinExistence type="inferred from homology"/>
<reference evidence="9" key="1">
    <citation type="journal article" date="2019" name="Int. J. Syst. Evol. Microbiol.">
        <title>The Global Catalogue of Microorganisms (GCM) 10K type strain sequencing project: providing services to taxonomists for standard genome sequencing and annotation.</title>
        <authorList>
            <consortium name="The Broad Institute Genomics Platform"/>
            <consortium name="The Broad Institute Genome Sequencing Center for Infectious Disease"/>
            <person name="Wu L."/>
            <person name="Ma J."/>
        </authorList>
    </citation>
    <scope>NUCLEOTIDE SEQUENCE [LARGE SCALE GENOMIC DNA]</scope>
    <source>
        <strain evidence="9">CGMCC 4.7198</strain>
    </source>
</reference>
<keyword evidence="4" id="KW-0238">DNA-binding</keyword>
<evidence type="ECO:0000256" key="4">
    <source>
        <dbReference type="ARBA" id="ARBA00023125"/>
    </source>
</evidence>
<dbReference type="InterPro" id="IPR011990">
    <property type="entry name" value="TPR-like_helical_dom_sf"/>
</dbReference>
<accession>A0ABW2VKC0</accession>
<dbReference type="CDD" id="cd15831">
    <property type="entry name" value="BTAD"/>
    <property type="match status" value="1"/>
</dbReference>
<comment type="caution">
    <text evidence="8">The sequence shown here is derived from an EMBL/GenBank/DDBJ whole genome shotgun (WGS) entry which is preliminary data.</text>
</comment>
<dbReference type="PANTHER" id="PTHR35807">
    <property type="entry name" value="TRANSCRIPTIONAL REGULATOR REDD-RELATED"/>
    <property type="match status" value="1"/>
</dbReference>
<evidence type="ECO:0000256" key="3">
    <source>
        <dbReference type="ARBA" id="ARBA00023015"/>
    </source>
</evidence>
<dbReference type="SUPFAM" id="SSF48452">
    <property type="entry name" value="TPR-like"/>
    <property type="match status" value="1"/>
</dbReference>
<evidence type="ECO:0000256" key="2">
    <source>
        <dbReference type="ARBA" id="ARBA00023012"/>
    </source>
</evidence>
<dbReference type="PANTHER" id="PTHR35807:SF1">
    <property type="entry name" value="TRANSCRIPTIONAL REGULATOR REDD"/>
    <property type="match status" value="1"/>
</dbReference>
<dbReference type="SUPFAM" id="SSF46894">
    <property type="entry name" value="C-terminal effector domain of the bipartite response regulators"/>
    <property type="match status" value="1"/>
</dbReference>
<sequence length="250" mass="26776">MTTGFHLLGRVRLHDGATGIRGVKPRALLVTLLLQPGRTVSLDSLQEALWDGEPPRSAVANIRTHVSALRAVLADATQLAGHDGGYTLNTPVDSCDHLRFLDASAAGRAALLTGDADRATRLLGSALTLWDGDRAAVGIPRHGPLAGALGHLDEERMRVVEDLAEAHLRLSEPRAALRDLTGLLTTEPLRGRSWALRMRAHHRLGELGEVSQAYRTASAVYRTELGIAPDRGLRLLYEELTGGPAPSPTA</sequence>
<evidence type="ECO:0000313" key="8">
    <source>
        <dbReference type="EMBL" id="MFD0284971.1"/>
    </source>
</evidence>
<name>A0ABW2VKC0_9ACTN</name>
<evidence type="ECO:0000256" key="5">
    <source>
        <dbReference type="ARBA" id="ARBA00023163"/>
    </source>
</evidence>
<keyword evidence="3" id="KW-0805">Transcription regulation</keyword>
<keyword evidence="5" id="KW-0804">Transcription</keyword>
<dbReference type="SMART" id="SM01043">
    <property type="entry name" value="BTAD"/>
    <property type="match status" value="1"/>
</dbReference>
<dbReference type="InterPro" id="IPR005158">
    <property type="entry name" value="BTAD"/>
</dbReference>
<dbReference type="EMBL" id="JBHTEC010000001">
    <property type="protein sequence ID" value="MFD0284971.1"/>
    <property type="molecule type" value="Genomic_DNA"/>
</dbReference>
<dbReference type="Pfam" id="PF00486">
    <property type="entry name" value="Trans_reg_C"/>
    <property type="match status" value="1"/>
</dbReference>
<dbReference type="Gene3D" id="1.10.10.10">
    <property type="entry name" value="Winged helix-like DNA-binding domain superfamily/Winged helix DNA-binding domain"/>
    <property type="match status" value="1"/>
</dbReference>
<dbReference type="Gene3D" id="1.25.40.10">
    <property type="entry name" value="Tetratricopeptide repeat domain"/>
    <property type="match status" value="1"/>
</dbReference>
<protein>
    <submittedName>
        <fullName evidence="8">BTAD domain-containing putative transcriptional regulator</fullName>
    </submittedName>
</protein>
<gene>
    <name evidence="8" type="ORF">ACFQZP_25505</name>
</gene>
<dbReference type="InterPro" id="IPR051677">
    <property type="entry name" value="AfsR-DnrI-RedD_regulator"/>
</dbReference>
<evidence type="ECO:0000259" key="6">
    <source>
        <dbReference type="SMART" id="SM00862"/>
    </source>
</evidence>
<keyword evidence="9" id="KW-1185">Reference proteome</keyword>
<evidence type="ECO:0000259" key="7">
    <source>
        <dbReference type="SMART" id="SM01043"/>
    </source>
</evidence>
<evidence type="ECO:0000313" key="9">
    <source>
        <dbReference type="Proteomes" id="UP001596957"/>
    </source>
</evidence>
<dbReference type="SMART" id="SM00862">
    <property type="entry name" value="Trans_reg_C"/>
    <property type="match status" value="1"/>
</dbReference>
<dbReference type="InterPro" id="IPR001867">
    <property type="entry name" value="OmpR/PhoB-type_DNA-bd"/>
</dbReference>
<dbReference type="RefSeq" id="WP_381261957.1">
    <property type="nucleotide sequence ID" value="NZ_JBHTBI010000057.1"/>
</dbReference>
<evidence type="ECO:0000256" key="1">
    <source>
        <dbReference type="ARBA" id="ARBA00005820"/>
    </source>
</evidence>
<dbReference type="Proteomes" id="UP001596957">
    <property type="component" value="Unassembled WGS sequence"/>
</dbReference>
<dbReference type="InterPro" id="IPR016032">
    <property type="entry name" value="Sig_transdc_resp-reg_C-effctor"/>
</dbReference>
<organism evidence="8 9">
    <name type="scientific">Streptomyces lutosisoli</name>
    <dbReference type="NCBI Taxonomy" id="2665721"/>
    <lineage>
        <taxon>Bacteria</taxon>
        <taxon>Bacillati</taxon>
        <taxon>Actinomycetota</taxon>
        <taxon>Actinomycetes</taxon>
        <taxon>Kitasatosporales</taxon>
        <taxon>Streptomycetaceae</taxon>
        <taxon>Streptomyces</taxon>
    </lineage>
</organism>
<comment type="similarity">
    <text evidence="1">Belongs to the AfsR/DnrI/RedD regulatory family.</text>
</comment>